<gene>
    <name evidence="9" type="ORF">F4Y42_07675</name>
</gene>
<comment type="caution">
    <text evidence="9">The sequence shown here is derived from an EMBL/GenBank/DDBJ whole genome shotgun (WGS) entry which is preliminary data.</text>
</comment>
<name>A0A6B0YSQ3_9CHLR</name>
<reference evidence="9" key="1">
    <citation type="submission" date="2019-09" db="EMBL/GenBank/DDBJ databases">
        <title>Characterisation of the sponge microbiome using genome-centric metagenomics.</title>
        <authorList>
            <person name="Engelberts J.P."/>
            <person name="Robbins S.J."/>
            <person name="De Goeij J.M."/>
            <person name="Aranda M."/>
            <person name="Bell S.C."/>
            <person name="Webster N.S."/>
        </authorList>
    </citation>
    <scope>NUCLEOTIDE SEQUENCE</scope>
    <source>
        <strain evidence="9">SB0664_bin_27</strain>
    </source>
</reference>
<evidence type="ECO:0000256" key="5">
    <source>
        <dbReference type="ARBA" id="ARBA00022989"/>
    </source>
</evidence>
<keyword evidence="2 7" id="KW-0813">Transport</keyword>
<dbReference type="CDD" id="cd06261">
    <property type="entry name" value="TM_PBP2"/>
    <property type="match status" value="1"/>
</dbReference>
<feature type="domain" description="ABC transmembrane type-1" evidence="8">
    <location>
        <begin position="67"/>
        <end position="281"/>
    </location>
</feature>
<dbReference type="Gene3D" id="1.10.3720.10">
    <property type="entry name" value="MetI-like"/>
    <property type="match status" value="1"/>
</dbReference>
<dbReference type="PANTHER" id="PTHR30193">
    <property type="entry name" value="ABC TRANSPORTER PERMEASE PROTEIN"/>
    <property type="match status" value="1"/>
</dbReference>
<sequence>MNYAKREEMWGYIFVTPFLVLFLVFVLVPTVMSVVMAALEWYDRKPVWVGMDNIDHVLNDKRFWQSVRNTLTYVGMFTFAAVALALAVAIRITKFRNQGVRQGLQSAFYLPSVVSLVAVAVVWRYIFNNQFGLINYLLSVVGIEPVNWLGNPQTALPSLVFMDLVTGLGVGIIIFVAAVLGLPSELFDAAHIDGATGWLETIYITIPLLTPSILYVAVTTTIVAMQLFVSVFFLTKGGPVGSTLTLAFLTYRYAFVFLKVGYASAAGLALLLLTLALAVVLFRWFRSVVEY</sequence>
<dbReference type="PANTHER" id="PTHR30193:SF37">
    <property type="entry name" value="INNER MEMBRANE ABC TRANSPORTER PERMEASE PROTEIN YCJO"/>
    <property type="match status" value="1"/>
</dbReference>
<feature type="transmembrane region" description="Helical" evidence="7">
    <location>
        <begin position="231"/>
        <end position="254"/>
    </location>
</feature>
<feature type="transmembrane region" description="Helical" evidence="7">
    <location>
        <begin position="71"/>
        <end position="92"/>
    </location>
</feature>
<evidence type="ECO:0000256" key="4">
    <source>
        <dbReference type="ARBA" id="ARBA00022692"/>
    </source>
</evidence>
<dbReference type="InterPro" id="IPR051393">
    <property type="entry name" value="ABC_transporter_permease"/>
</dbReference>
<feature type="transmembrane region" description="Helical" evidence="7">
    <location>
        <begin position="260"/>
        <end position="285"/>
    </location>
</feature>
<dbReference type="GO" id="GO:0005886">
    <property type="term" value="C:plasma membrane"/>
    <property type="evidence" value="ECO:0007669"/>
    <property type="project" value="UniProtKB-SubCell"/>
</dbReference>
<dbReference type="InterPro" id="IPR000515">
    <property type="entry name" value="MetI-like"/>
</dbReference>
<protein>
    <submittedName>
        <fullName evidence="9">Sugar ABC transporter permease</fullName>
    </submittedName>
</protein>
<keyword evidence="5 7" id="KW-1133">Transmembrane helix</keyword>
<evidence type="ECO:0000256" key="1">
    <source>
        <dbReference type="ARBA" id="ARBA00004651"/>
    </source>
</evidence>
<feature type="transmembrane region" description="Helical" evidence="7">
    <location>
        <begin position="12"/>
        <end position="39"/>
    </location>
</feature>
<keyword evidence="3" id="KW-1003">Cell membrane</keyword>
<feature type="transmembrane region" description="Helical" evidence="7">
    <location>
        <begin position="133"/>
        <end position="149"/>
    </location>
</feature>
<feature type="transmembrane region" description="Helical" evidence="7">
    <location>
        <begin position="202"/>
        <end position="224"/>
    </location>
</feature>
<dbReference type="InterPro" id="IPR035906">
    <property type="entry name" value="MetI-like_sf"/>
</dbReference>
<accession>A0A6B0YSQ3</accession>
<evidence type="ECO:0000313" key="9">
    <source>
        <dbReference type="EMBL" id="MXY93311.1"/>
    </source>
</evidence>
<evidence type="ECO:0000259" key="8">
    <source>
        <dbReference type="PROSITE" id="PS50928"/>
    </source>
</evidence>
<evidence type="ECO:0000256" key="6">
    <source>
        <dbReference type="ARBA" id="ARBA00023136"/>
    </source>
</evidence>
<evidence type="ECO:0000256" key="2">
    <source>
        <dbReference type="ARBA" id="ARBA00022448"/>
    </source>
</evidence>
<keyword evidence="4 7" id="KW-0812">Transmembrane</keyword>
<proteinExistence type="inferred from homology"/>
<feature type="transmembrane region" description="Helical" evidence="7">
    <location>
        <begin position="161"/>
        <end position="182"/>
    </location>
</feature>
<dbReference type="EMBL" id="VXRG01000066">
    <property type="protein sequence ID" value="MXY93311.1"/>
    <property type="molecule type" value="Genomic_DNA"/>
</dbReference>
<comment type="subcellular location">
    <subcellularLocation>
        <location evidence="1 7">Cell membrane</location>
        <topology evidence="1 7">Multi-pass membrane protein</topology>
    </subcellularLocation>
</comment>
<feature type="transmembrane region" description="Helical" evidence="7">
    <location>
        <begin position="104"/>
        <end position="127"/>
    </location>
</feature>
<keyword evidence="6 7" id="KW-0472">Membrane</keyword>
<evidence type="ECO:0000256" key="7">
    <source>
        <dbReference type="RuleBase" id="RU363032"/>
    </source>
</evidence>
<evidence type="ECO:0000256" key="3">
    <source>
        <dbReference type="ARBA" id="ARBA00022475"/>
    </source>
</evidence>
<organism evidence="9">
    <name type="scientific">Caldilineaceae bacterium SB0664_bin_27</name>
    <dbReference type="NCBI Taxonomy" id="2605260"/>
    <lineage>
        <taxon>Bacteria</taxon>
        <taxon>Bacillati</taxon>
        <taxon>Chloroflexota</taxon>
        <taxon>Caldilineae</taxon>
        <taxon>Caldilineales</taxon>
        <taxon>Caldilineaceae</taxon>
    </lineage>
</organism>
<dbReference type="SUPFAM" id="SSF161098">
    <property type="entry name" value="MetI-like"/>
    <property type="match status" value="1"/>
</dbReference>
<dbReference type="Pfam" id="PF00528">
    <property type="entry name" value="BPD_transp_1"/>
    <property type="match status" value="1"/>
</dbReference>
<dbReference type="AlphaFoldDB" id="A0A6B0YSQ3"/>
<dbReference type="GO" id="GO:0055085">
    <property type="term" value="P:transmembrane transport"/>
    <property type="evidence" value="ECO:0007669"/>
    <property type="project" value="InterPro"/>
</dbReference>
<comment type="similarity">
    <text evidence="7">Belongs to the binding-protein-dependent transport system permease family.</text>
</comment>
<dbReference type="PROSITE" id="PS50928">
    <property type="entry name" value="ABC_TM1"/>
    <property type="match status" value="1"/>
</dbReference>